<dbReference type="EMBL" id="FRCR01000002">
    <property type="protein sequence ID" value="SHM20645.1"/>
    <property type="molecule type" value="Genomic_DNA"/>
</dbReference>
<keyword evidence="2" id="KW-0732">Signal</keyword>
<evidence type="ECO:0000313" key="5">
    <source>
        <dbReference type="EMBL" id="SHM20645.1"/>
    </source>
</evidence>
<dbReference type="InterPro" id="IPR050492">
    <property type="entry name" value="Bact_metal-bind_prot9"/>
</dbReference>
<evidence type="ECO:0000313" key="6">
    <source>
        <dbReference type="Proteomes" id="UP000184375"/>
    </source>
</evidence>
<dbReference type="GO" id="GO:0030001">
    <property type="term" value="P:metal ion transport"/>
    <property type="evidence" value="ECO:0007669"/>
    <property type="project" value="InterPro"/>
</dbReference>
<dbReference type="CDD" id="cd01017">
    <property type="entry name" value="AdcA"/>
    <property type="match status" value="1"/>
</dbReference>
<keyword evidence="4" id="KW-0175">Coiled coil</keyword>
<dbReference type="GO" id="GO:0046872">
    <property type="term" value="F:metal ion binding"/>
    <property type="evidence" value="ECO:0007669"/>
    <property type="project" value="InterPro"/>
</dbReference>
<dbReference type="InterPro" id="IPR006128">
    <property type="entry name" value="Lipoprotein_PsaA-like"/>
</dbReference>
<dbReference type="PRINTS" id="PR00690">
    <property type="entry name" value="ADHESNFAMILY"/>
</dbReference>
<dbReference type="RefSeq" id="WP_084098614.1">
    <property type="nucleotide sequence ID" value="NZ_FRCR01000002.1"/>
</dbReference>
<proteinExistence type="inferred from homology"/>
<feature type="coiled-coil region" evidence="4">
    <location>
        <begin position="172"/>
        <end position="199"/>
    </location>
</feature>
<evidence type="ECO:0000256" key="2">
    <source>
        <dbReference type="ARBA" id="ARBA00022729"/>
    </source>
</evidence>
<dbReference type="STRING" id="447595.SAMN05660826_00497"/>
<evidence type="ECO:0000256" key="4">
    <source>
        <dbReference type="SAM" id="Coils"/>
    </source>
</evidence>
<keyword evidence="1 3" id="KW-0813">Transport</keyword>
<evidence type="ECO:0000256" key="1">
    <source>
        <dbReference type="ARBA" id="ARBA00022448"/>
    </source>
</evidence>
<organism evidence="5 6">
    <name type="scientific">Caldanaerovirga acetigignens</name>
    <dbReference type="NCBI Taxonomy" id="447595"/>
    <lineage>
        <taxon>Bacteria</taxon>
        <taxon>Bacillati</taxon>
        <taxon>Bacillota</taxon>
        <taxon>Clostridia</taxon>
        <taxon>Thermosediminibacterales</taxon>
        <taxon>Thermosediminibacteraceae</taxon>
        <taxon>Caldanaerovirga</taxon>
    </lineage>
</organism>
<sequence>MRRRVIYSLLAVLMAVIFLINGCTTKASRLTPHEGGKIRIYTTIYPLYDFAVKIAGDKASVQKIVPAGVEVHDFEPSPKLVAGIYDADVFIYLGGSIDPWAEKLAVQLLKEGVTVVKAGEGLFQEELHEDEEGVTEGNGQHLDPHVWLDPILAKTLAERIAEAMAATDGKNEAYYRKNLEDLKKRLDDLDEKYRNSLLSTSKRDFVVNHAAFGYMAKRYNLNQIAISGLSPQQEPSPKKLAELAKLCKERDIRYIMVEAASSSKLAEVLAKETGNKVLVLHPLENLTDEDIRAGKDYFSIMLENLENLKRALNE</sequence>
<name>A0A1M7GWL8_9FIRM</name>
<dbReference type="Gene3D" id="3.40.50.1980">
    <property type="entry name" value="Nitrogenase molybdenum iron protein domain"/>
    <property type="match status" value="2"/>
</dbReference>
<accession>A0A1M7GWL8</accession>
<evidence type="ECO:0000256" key="3">
    <source>
        <dbReference type="RuleBase" id="RU003512"/>
    </source>
</evidence>
<protein>
    <submittedName>
        <fullName evidence="5">Zinc transport system substrate-binding protein</fullName>
    </submittedName>
</protein>
<dbReference type="PANTHER" id="PTHR42953:SF8">
    <property type="entry name" value="ZINT DOMAIN-CONTAINING PROTEIN"/>
    <property type="match status" value="1"/>
</dbReference>
<dbReference type="InterPro" id="IPR006129">
    <property type="entry name" value="AdhesinB"/>
</dbReference>
<dbReference type="InterPro" id="IPR006127">
    <property type="entry name" value="ZnuA-like"/>
</dbReference>
<reference evidence="6" key="1">
    <citation type="submission" date="2016-11" db="EMBL/GenBank/DDBJ databases">
        <authorList>
            <person name="Varghese N."/>
            <person name="Submissions S."/>
        </authorList>
    </citation>
    <scope>NUCLEOTIDE SEQUENCE [LARGE SCALE GENOMIC DNA]</scope>
    <source>
        <strain evidence="6">DSM 18802</strain>
    </source>
</reference>
<dbReference type="AlphaFoldDB" id="A0A1M7GWL8"/>
<keyword evidence="6" id="KW-1185">Reference proteome</keyword>
<dbReference type="Proteomes" id="UP000184375">
    <property type="component" value="Unassembled WGS sequence"/>
</dbReference>
<dbReference type="GO" id="GO:0007155">
    <property type="term" value="P:cell adhesion"/>
    <property type="evidence" value="ECO:0007669"/>
    <property type="project" value="InterPro"/>
</dbReference>
<dbReference type="Pfam" id="PF01297">
    <property type="entry name" value="ZnuA"/>
    <property type="match status" value="1"/>
</dbReference>
<dbReference type="PRINTS" id="PR00691">
    <property type="entry name" value="ADHESINB"/>
</dbReference>
<gene>
    <name evidence="5" type="ORF">SAMN05660826_00497</name>
</gene>
<dbReference type="OrthoDB" id="9810636at2"/>
<comment type="similarity">
    <text evidence="3">Belongs to the bacterial solute-binding protein 9 family.</text>
</comment>
<dbReference type="SUPFAM" id="SSF53807">
    <property type="entry name" value="Helical backbone' metal receptor"/>
    <property type="match status" value="1"/>
</dbReference>
<dbReference type="PANTHER" id="PTHR42953">
    <property type="entry name" value="HIGH-AFFINITY ZINC UPTAKE SYSTEM PROTEIN ZNUA-RELATED"/>
    <property type="match status" value="1"/>
</dbReference>